<organism evidence="2 3">
    <name type="scientific">Patella caerulea</name>
    <name type="common">Rayed Mediterranean limpet</name>
    <dbReference type="NCBI Taxonomy" id="87958"/>
    <lineage>
        <taxon>Eukaryota</taxon>
        <taxon>Metazoa</taxon>
        <taxon>Spiralia</taxon>
        <taxon>Lophotrochozoa</taxon>
        <taxon>Mollusca</taxon>
        <taxon>Gastropoda</taxon>
        <taxon>Patellogastropoda</taxon>
        <taxon>Patelloidea</taxon>
        <taxon>Patellidae</taxon>
        <taxon>Patella</taxon>
    </lineage>
</organism>
<feature type="chain" id="PRO_5042979434" description="Thioredoxin domain-containing protein" evidence="1">
    <location>
        <begin position="23"/>
        <end position="890"/>
    </location>
</feature>
<evidence type="ECO:0000313" key="3">
    <source>
        <dbReference type="Proteomes" id="UP001347796"/>
    </source>
</evidence>
<reference evidence="2 3" key="1">
    <citation type="submission" date="2024-01" db="EMBL/GenBank/DDBJ databases">
        <title>The genome of the rayed Mediterranean limpet Patella caerulea (Linnaeus, 1758).</title>
        <authorList>
            <person name="Anh-Thu Weber A."/>
            <person name="Halstead-Nussloch G."/>
        </authorList>
    </citation>
    <scope>NUCLEOTIDE SEQUENCE [LARGE SCALE GENOMIC DNA]</scope>
    <source>
        <strain evidence="2">AATW-2023a</strain>
        <tissue evidence="2">Whole specimen</tissue>
    </source>
</reference>
<evidence type="ECO:0008006" key="4">
    <source>
        <dbReference type="Google" id="ProtNLM"/>
    </source>
</evidence>
<name>A0AAN8K506_PATCE</name>
<dbReference type="PANTHER" id="PTHR45815:SF3">
    <property type="entry name" value="PROTEIN DISULFIDE-ISOMERASE A6"/>
    <property type="match status" value="1"/>
</dbReference>
<keyword evidence="1" id="KW-0732">Signal</keyword>
<dbReference type="Proteomes" id="UP001347796">
    <property type="component" value="Unassembled WGS sequence"/>
</dbReference>
<comment type="caution">
    <text evidence="2">The sequence shown here is derived from an EMBL/GenBank/DDBJ whole genome shotgun (WGS) entry which is preliminary data.</text>
</comment>
<evidence type="ECO:0000313" key="2">
    <source>
        <dbReference type="EMBL" id="KAK6188402.1"/>
    </source>
</evidence>
<accession>A0AAN8K506</accession>
<gene>
    <name evidence="2" type="ORF">SNE40_004581</name>
</gene>
<feature type="signal peptide" evidence="1">
    <location>
        <begin position="1"/>
        <end position="22"/>
    </location>
</feature>
<sequence length="890" mass="103684">MVLHLICHAIFILTIYTDFSASLTTLPRIFTTVDLQNNILHSYHQPFCVLLQNKTNTLDKDKVFEEKLQELWPIAIENNHQTGWKLGSYQIIKESVPFVKPPTELPHLRCYLGPNQIHEYGGNTSTIQLKTWLQQLETKYASYLSIISEDDIETSTASHDITLLVFPDNYTHITLENLAYQVCVIIQDCQVLIVHPDSTNFRLLQEKFNVRTIPSFIVIKKKDRYGDYEMKYFTGQEIQRKRLETCILSSVIKTPHFDKVNFKEKVITIYKARKYVPYIVGFYAYWADDTHQFLEFFKTMIDDFQQDAVALRFGLVDLVEDRTVVQRYINSRHAEKVPFIILFQEDKGVVNQTLLPTNRPTSYSIYDACRYVGYDIIYTSGDVFVYEPYGRSESHQVCPQIEDPTGGYRCSTVYHNMTDYTVINKHNRNITTNKTKNKKHPTIHGMKKLTQFNWNDVLKKSLWASNLQLALKPAETSSVYMVVFIISDCSSCTRHLPTFQSLYKQVNTIAGSSFYIVNCTTDKTICNHHNITGYPSITAFRKILDQSNSHCFTQKQHTTDVRLDYHGPIQIKSVMEWYSSVSMEIVKVMKFKPLEKIKEDVRLVAVIVPRNSSYLPIAPTMSNKKYYYGIECYRAICNQLISVVSCYSIYSIDIPHTQYQHNNNNNNNNFIITQIRLGRRDGIKADVMRLGESLFTTIQDETSQLHKLHKPHRYNLRQNQKCEEDHGMCSEFITSYVRDHIRLPVTHLTSVLFHTNNNPYKDNDLPVIIALVEPKHLEFNSTFLKILEDIGYEFYNRFMVVTLNVDMYPAWAGQFVPVGYTNTIQGNEESLLYVYPRLCIVNWNDHSHAAFYPSPHTDRTQFIFSKDAISKFLLDFLQQPNDYLIKTEHF</sequence>
<dbReference type="GO" id="GO:0015035">
    <property type="term" value="F:protein-disulfide reductase activity"/>
    <property type="evidence" value="ECO:0007669"/>
    <property type="project" value="TreeGrafter"/>
</dbReference>
<proteinExistence type="predicted"/>
<evidence type="ECO:0000256" key="1">
    <source>
        <dbReference type="SAM" id="SignalP"/>
    </source>
</evidence>
<dbReference type="GO" id="GO:0005788">
    <property type="term" value="C:endoplasmic reticulum lumen"/>
    <property type="evidence" value="ECO:0007669"/>
    <property type="project" value="TreeGrafter"/>
</dbReference>
<dbReference type="InterPro" id="IPR036249">
    <property type="entry name" value="Thioredoxin-like_sf"/>
</dbReference>
<dbReference type="EMBL" id="JAZGQO010000003">
    <property type="protein sequence ID" value="KAK6188402.1"/>
    <property type="molecule type" value="Genomic_DNA"/>
</dbReference>
<dbReference type="PANTHER" id="PTHR45815">
    <property type="entry name" value="PROTEIN DISULFIDE-ISOMERASE A6"/>
    <property type="match status" value="1"/>
</dbReference>
<dbReference type="AlphaFoldDB" id="A0AAN8K506"/>
<keyword evidence="3" id="KW-1185">Reference proteome</keyword>
<dbReference type="Gene3D" id="3.40.30.10">
    <property type="entry name" value="Glutaredoxin"/>
    <property type="match status" value="1"/>
</dbReference>
<dbReference type="SUPFAM" id="SSF52833">
    <property type="entry name" value="Thioredoxin-like"/>
    <property type="match status" value="1"/>
</dbReference>
<protein>
    <recommendedName>
        <fullName evidence="4">Thioredoxin domain-containing protein</fullName>
    </recommendedName>
</protein>
<dbReference type="GO" id="GO:0034976">
    <property type="term" value="P:response to endoplasmic reticulum stress"/>
    <property type="evidence" value="ECO:0007669"/>
    <property type="project" value="TreeGrafter"/>
</dbReference>